<protein>
    <recommendedName>
        <fullName evidence="3">VRR-NUC domain-containing protein</fullName>
    </recommendedName>
</protein>
<accession>A0A494TJ13</accession>
<dbReference type="OrthoDB" id="558513at2"/>
<evidence type="ECO:0008006" key="3">
    <source>
        <dbReference type="Google" id="ProtNLM"/>
    </source>
</evidence>
<evidence type="ECO:0000313" key="2">
    <source>
        <dbReference type="Proteomes" id="UP000276254"/>
    </source>
</evidence>
<gene>
    <name evidence="1" type="ORF">D3Y57_06980</name>
</gene>
<dbReference type="EMBL" id="CP032829">
    <property type="protein sequence ID" value="AYJ85761.1"/>
    <property type="molecule type" value="Genomic_DNA"/>
</dbReference>
<dbReference type="KEGG" id="spha:D3Y57_06980"/>
<organism evidence="1 2">
    <name type="scientific">Sphingomonas paeninsulae</name>
    <dbReference type="NCBI Taxonomy" id="2319844"/>
    <lineage>
        <taxon>Bacteria</taxon>
        <taxon>Pseudomonadati</taxon>
        <taxon>Pseudomonadota</taxon>
        <taxon>Alphaproteobacteria</taxon>
        <taxon>Sphingomonadales</taxon>
        <taxon>Sphingomonadaceae</taxon>
        <taxon>Sphingomonas</taxon>
    </lineage>
</organism>
<evidence type="ECO:0000313" key="1">
    <source>
        <dbReference type="EMBL" id="AYJ85761.1"/>
    </source>
</evidence>
<name>A0A494TJ13_SPHPE</name>
<dbReference type="AlphaFoldDB" id="A0A494TJ13"/>
<proteinExistence type="predicted"/>
<reference evidence="1 2" key="1">
    <citation type="submission" date="2018-09" db="EMBL/GenBank/DDBJ databases">
        <title>Sphingomonas peninsula sp. nov., isolated from fildes peninsula, Antarctic soil.</title>
        <authorList>
            <person name="Yingchao G."/>
        </authorList>
    </citation>
    <scope>NUCLEOTIDE SEQUENCE [LARGE SCALE GENOMIC DNA]</scope>
    <source>
        <strain evidence="1 2">YZ-8</strain>
    </source>
</reference>
<dbReference type="Proteomes" id="UP000276254">
    <property type="component" value="Chromosome"/>
</dbReference>
<dbReference type="GO" id="GO:0003676">
    <property type="term" value="F:nucleic acid binding"/>
    <property type="evidence" value="ECO:0007669"/>
    <property type="project" value="InterPro"/>
</dbReference>
<dbReference type="Gene3D" id="3.40.1350.10">
    <property type="match status" value="1"/>
</dbReference>
<dbReference type="RefSeq" id="WP_121152386.1">
    <property type="nucleotide sequence ID" value="NZ_CP032829.1"/>
</dbReference>
<keyword evidence="2" id="KW-1185">Reference proteome</keyword>
<dbReference type="InterPro" id="IPR011856">
    <property type="entry name" value="tRNA_endonuc-like_dom_sf"/>
</dbReference>
<sequence>MKDRSEKAIMNASLVEVSSLPETLAWRNNTGMAWQGIQRPVRKGQTLIVQAGMVVLMEARPITFGLPGSGDILGVNAGRAFALEAKTLTGKQHETQLRFQAAFERAGGLYGVFRSEEEALAILGRG</sequence>